<dbReference type="InterPro" id="IPR036291">
    <property type="entry name" value="NAD(P)-bd_dom_sf"/>
</dbReference>
<dbReference type="PRINTS" id="PR00080">
    <property type="entry name" value="SDRFAMILY"/>
</dbReference>
<reference evidence="5" key="1">
    <citation type="submission" date="2016-07" db="EMBL/GenBank/DDBJ databases">
        <title>Nontailed viruses are major unrecognized killers of bacteria in the ocean.</title>
        <authorList>
            <person name="Kauffman K."/>
            <person name="Hussain F."/>
            <person name="Yang J."/>
            <person name="Arevalo P."/>
            <person name="Brown J."/>
            <person name="Cutler M."/>
            <person name="Kelly L."/>
            <person name="Polz M.F."/>
        </authorList>
    </citation>
    <scope>NUCLEOTIDE SEQUENCE [LARGE SCALE GENOMIC DNA]</scope>
    <source>
        <strain evidence="5">10N.286.54.F3</strain>
    </source>
</reference>
<dbReference type="PRINTS" id="PR00081">
    <property type="entry name" value="GDHRDH"/>
</dbReference>
<dbReference type="Pfam" id="PF00106">
    <property type="entry name" value="adh_short"/>
    <property type="match status" value="1"/>
</dbReference>
<dbReference type="Gene3D" id="3.40.50.720">
    <property type="entry name" value="NAD(P)-binding Rossmann-like Domain"/>
    <property type="match status" value="1"/>
</dbReference>
<comment type="similarity">
    <text evidence="1 3">Belongs to the short-chain dehydrogenases/reductases (SDR) family.</text>
</comment>
<sequence length="273" mass="29269">MQKIILITGATDGIGLETAKALTQQGHHILIHGRNPAKVNKVVTALSRLSKNAIIESYIADLSTLSEVEALATQIKSDHKRLDILINNAGVYKVSDITTPDNLDVRFVVNTIAPYLLTKKLLPLFDATSRIVNLSSAAQVPVDLDALISPNAGELDGPVYAQSKLALTMWSIELANTLSKEGTSVITVNPASFLGSKLVKDAYGVDGNDLAIGADILCRAALSDEFANASGQYFDNDSGLFKDPHADALDNTKNHKLVTVLDQLLEEKLCVAH</sequence>
<name>A0A2N7C8L7_VIBSP</name>
<dbReference type="PANTHER" id="PTHR24320">
    <property type="entry name" value="RETINOL DEHYDROGENASE"/>
    <property type="match status" value="1"/>
</dbReference>
<dbReference type="EMBL" id="MCSW01000222">
    <property type="protein sequence ID" value="PMF17415.1"/>
    <property type="molecule type" value="Genomic_DNA"/>
</dbReference>
<dbReference type="InterPro" id="IPR020904">
    <property type="entry name" value="Sc_DH/Rdtase_CS"/>
</dbReference>
<evidence type="ECO:0000313" key="5">
    <source>
        <dbReference type="Proteomes" id="UP000235405"/>
    </source>
</evidence>
<dbReference type="Proteomes" id="UP000235405">
    <property type="component" value="Unassembled WGS sequence"/>
</dbReference>
<dbReference type="PANTHER" id="PTHR24320:SF148">
    <property type="entry name" value="NAD(P)-BINDING ROSSMANN-FOLD SUPERFAMILY PROTEIN"/>
    <property type="match status" value="1"/>
</dbReference>
<gene>
    <name evidence="4" type="ORF">BCV19_01950</name>
</gene>
<proteinExistence type="inferred from homology"/>
<protein>
    <submittedName>
        <fullName evidence="4">Oxidoreductase</fullName>
    </submittedName>
</protein>
<comment type="caution">
    <text evidence="4">The sequence shown here is derived from an EMBL/GenBank/DDBJ whole genome shotgun (WGS) entry which is preliminary data.</text>
</comment>
<dbReference type="AlphaFoldDB" id="A0A2N7C8L7"/>
<dbReference type="SUPFAM" id="SSF51735">
    <property type="entry name" value="NAD(P)-binding Rossmann-fold domains"/>
    <property type="match status" value="1"/>
</dbReference>
<accession>A0A2N7C8L7</accession>
<dbReference type="RefSeq" id="WP_102483355.1">
    <property type="nucleotide sequence ID" value="NZ_MCSW01000222.1"/>
</dbReference>
<dbReference type="GO" id="GO:0016491">
    <property type="term" value="F:oxidoreductase activity"/>
    <property type="evidence" value="ECO:0007669"/>
    <property type="project" value="UniProtKB-KW"/>
</dbReference>
<evidence type="ECO:0000256" key="1">
    <source>
        <dbReference type="ARBA" id="ARBA00006484"/>
    </source>
</evidence>
<dbReference type="InterPro" id="IPR002347">
    <property type="entry name" value="SDR_fam"/>
</dbReference>
<keyword evidence="2" id="KW-0560">Oxidoreductase</keyword>
<evidence type="ECO:0000256" key="3">
    <source>
        <dbReference type="RuleBase" id="RU000363"/>
    </source>
</evidence>
<dbReference type="PROSITE" id="PS00061">
    <property type="entry name" value="ADH_SHORT"/>
    <property type="match status" value="1"/>
</dbReference>
<evidence type="ECO:0000256" key="2">
    <source>
        <dbReference type="ARBA" id="ARBA00023002"/>
    </source>
</evidence>
<organism evidence="4 5">
    <name type="scientific">Vibrio splendidus</name>
    <dbReference type="NCBI Taxonomy" id="29497"/>
    <lineage>
        <taxon>Bacteria</taxon>
        <taxon>Pseudomonadati</taxon>
        <taxon>Pseudomonadota</taxon>
        <taxon>Gammaproteobacteria</taxon>
        <taxon>Vibrionales</taxon>
        <taxon>Vibrionaceae</taxon>
        <taxon>Vibrio</taxon>
    </lineage>
</organism>
<evidence type="ECO:0000313" key="4">
    <source>
        <dbReference type="EMBL" id="PMF17415.1"/>
    </source>
</evidence>